<dbReference type="PANTHER" id="PTHR36114:SF8">
    <property type="entry name" value="CUPIN TYPE-1 DOMAIN-CONTAINING PROTEIN"/>
    <property type="match status" value="1"/>
</dbReference>
<dbReference type="Pfam" id="PF07883">
    <property type="entry name" value="Cupin_2"/>
    <property type="match status" value="1"/>
</dbReference>
<dbReference type="InterPro" id="IPR014710">
    <property type="entry name" value="RmlC-like_jellyroll"/>
</dbReference>
<keyword evidence="3" id="KW-1185">Reference proteome</keyword>
<evidence type="ECO:0000313" key="2">
    <source>
        <dbReference type="EMBL" id="NKF23690.1"/>
    </source>
</evidence>
<protein>
    <submittedName>
        <fullName evidence="2">Cupin domain-containing protein</fullName>
    </submittedName>
</protein>
<dbReference type="EMBL" id="JAAVXB010000009">
    <property type="protein sequence ID" value="NKF23690.1"/>
    <property type="molecule type" value="Genomic_DNA"/>
</dbReference>
<dbReference type="InterPro" id="IPR011051">
    <property type="entry name" value="RmlC_Cupin_sf"/>
</dbReference>
<evidence type="ECO:0000259" key="1">
    <source>
        <dbReference type="Pfam" id="PF07883"/>
    </source>
</evidence>
<dbReference type="InterPro" id="IPR052044">
    <property type="entry name" value="PKS_Associated_Protein"/>
</dbReference>
<reference evidence="2" key="1">
    <citation type="submission" date="2020-03" db="EMBL/GenBank/DDBJ databases">
        <title>Solimonas marina sp. nov., isolated from deep seawater of the Pacific Ocean.</title>
        <authorList>
            <person name="Liu X."/>
            <person name="Lai Q."/>
            <person name="Sun F."/>
            <person name="Gai Y."/>
            <person name="Li G."/>
            <person name="Shao Z."/>
        </authorList>
    </citation>
    <scope>NUCLEOTIDE SEQUENCE</scope>
    <source>
        <strain evidence="2">C16B3</strain>
    </source>
</reference>
<dbReference type="RefSeq" id="WP_168149016.1">
    <property type="nucleotide sequence ID" value="NZ_JAAVXB010000009.1"/>
</dbReference>
<dbReference type="SUPFAM" id="SSF51182">
    <property type="entry name" value="RmlC-like cupins"/>
    <property type="match status" value="1"/>
</dbReference>
<dbReference type="InterPro" id="IPR013096">
    <property type="entry name" value="Cupin_2"/>
</dbReference>
<sequence>MSHATTDGGILRHGAAATETLTPERCTISEWSNDDADPALSIARARVAPGVWTRWHHLHGIVERYVILEGHGQVEVGDAAPQAVVAGDVVQIDAGLRQRIHNDGEVDLLFLALCTPRFRWDAYEDIDTPHP</sequence>
<evidence type="ECO:0000313" key="3">
    <source>
        <dbReference type="Proteomes" id="UP000653472"/>
    </source>
</evidence>
<comment type="caution">
    <text evidence="2">The sequence shown here is derived from an EMBL/GenBank/DDBJ whole genome shotgun (WGS) entry which is preliminary data.</text>
</comment>
<proteinExistence type="predicted"/>
<dbReference type="Proteomes" id="UP000653472">
    <property type="component" value="Unassembled WGS sequence"/>
</dbReference>
<dbReference type="PANTHER" id="PTHR36114">
    <property type="entry name" value="16.7 KDA PROTEIN IN WHIE LOCUS"/>
    <property type="match status" value="1"/>
</dbReference>
<dbReference type="AlphaFoldDB" id="A0A970B7I0"/>
<organism evidence="2 3">
    <name type="scientific">Solimonas marina</name>
    <dbReference type="NCBI Taxonomy" id="2714601"/>
    <lineage>
        <taxon>Bacteria</taxon>
        <taxon>Pseudomonadati</taxon>
        <taxon>Pseudomonadota</taxon>
        <taxon>Gammaproteobacteria</taxon>
        <taxon>Nevskiales</taxon>
        <taxon>Nevskiaceae</taxon>
        <taxon>Solimonas</taxon>
    </lineage>
</organism>
<accession>A0A970B7I0</accession>
<feature type="domain" description="Cupin type-2" evidence="1">
    <location>
        <begin position="45"/>
        <end position="112"/>
    </location>
</feature>
<name>A0A970B7I0_9GAMM</name>
<dbReference type="Gene3D" id="2.60.120.10">
    <property type="entry name" value="Jelly Rolls"/>
    <property type="match status" value="1"/>
</dbReference>
<gene>
    <name evidence="2" type="ORF">G7Y82_15335</name>
</gene>